<evidence type="ECO:0000313" key="2">
    <source>
        <dbReference type="EMBL" id="KAH7171386.1"/>
    </source>
</evidence>
<dbReference type="AlphaFoldDB" id="A0A9P9FRP8"/>
<dbReference type="InterPro" id="IPR058257">
    <property type="entry name" value="CorA-like_dom"/>
</dbReference>
<reference evidence="2" key="1">
    <citation type="journal article" date="2021" name="Nat. Commun.">
        <title>Genetic determinants of endophytism in the Arabidopsis root mycobiome.</title>
        <authorList>
            <person name="Mesny F."/>
            <person name="Miyauchi S."/>
            <person name="Thiergart T."/>
            <person name="Pickel B."/>
            <person name="Atanasova L."/>
            <person name="Karlsson M."/>
            <person name="Huettel B."/>
            <person name="Barry K.W."/>
            <person name="Haridas S."/>
            <person name="Chen C."/>
            <person name="Bauer D."/>
            <person name="Andreopoulos W."/>
            <person name="Pangilinan J."/>
            <person name="LaButti K."/>
            <person name="Riley R."/>
            <person name="Lipzen A."/>
            <person name="Clum A."/>
            <person name="Drula E."/>
            <person name="Henrissat B."/>
            <person name="Kohler A."/>
            <person name="Grigoriev I.V."/>
            <person name="Martin F.M."/>
            <person name="Hacquard S."/>
        </authorList>
    </citation>
    <scope>NUCLEOTIDE SEQUENCE</scope>
    <source>
        <strain evidence="2">MPI-CAGE-AT-0147</strain>
    </source>
</reference>
<dbReference type="Pfam" id="PF26616">
    <property type="entry name" value="CorA-like"/>
    <property type="match status" value="1"/>
</dbReference>
<organism evidence="2 3">
    <name type="scientific">Dactylonectria macrodidyma</name>
    <dbReference type="NCBI Taxonomy" id="307937"/>
    <lineage>
        <taxon>Eukaryota</taxon>
        <taxon>Fungi</taxon>
        <taxon>Dikarya</taxon>
        <taxon>Ascomycota</taxon>
        <taxon>Pezizomycotina</taxon>
        <taxon>Sordariomycetes</taxon>
        <taxon>Hypocreomycetidae</taxon>
        <taxon>Hypocreales</taxon>
        <taxon>Nectriaceae</taxon>
        <taxon>Dactylonectria</taxon>
    </lineage>
</organism>
<dbReference type="EMBL" id="JAGMUV010000002">
    <property type="protein sequence ID" value="KAH7171386.1"/>
    <property type="molecule type" value="Genomic_DNA"/>
</dbReference>
<sequence>MTPLSQLPHDFQVSYRNRESYPRNYTRRSASTYPSALAEFAKRLESAASDLCETNLEHLEVSFRDLKPDNGKGKDVDKRHIHSPEGLTKWLGIKETESTDPANPKPIISVDRKDPKSRFIYVFGENTRARLRITRSMLTEILTFHQVSPDYLEFLFIFGLKSDPRDLRFSSFREQTSLRPECRSLGIESLARSGRQYQLSYNLKGVTAKYRDSENPLKNEYSIRPAAFYHRFDVENGNALWMVSQCTR</sequence>
<comment type="caution">
    <text evidence="2">The sequence shown here is derived from an EMBL/GenBank/DDBJ whole genome shotgun (WGS) entry which is preliminary data.</text>
</comment>
<feature type="domain" description="CorA-like transporter" evidence="1">
    <location>
        <begin position="14"/>
        <end position="244"/>
    </location>
</feature>
<keyword evidence="3" id="KW-1185">Reference proteome</keyword>
<accession>A0A9P9FRP8</accession>
<dbReference type="Proteomes" id="UP000738349">
    <property type="component" value="Unassembled WGS sequence"/>
</dbReference>
<gene>
    <name evidence="2" type="ORF">EDB81DRAFT_778366</name>
</gene>
<name>A0A9P9FRP8_9HYPO</name>
<protein>
    <recommendedName>
        <fullName evidence="1">CorA-like transporter domain-containing protein</fullName>
    </recommendedName>
</protein>
<evidence type="ECO:0000259" key="1">
    <source>
        <dbReference type="Pfam" id="PF26616"/>
    </source>
</evidence>
<dbReference type="OrthoDB" id="5396681at2759"/>
<evidence type="ECO:0000313" key="3">
    <source>
        <dbReference type="Proteomes" id="UP000738349"/>
    </source>
</evidence>
<proteinExistence type="predicted"/>